<evidence type="ECO:0000313" key="1">
    <source>
        <dbReference type="EMBL" id="KAI9899601.1"/>
    </source>
</evidence>
<reference evidence="1" key="1">
    <citation type="submission" date="2022-10" db="EMBL/GenBank/DDBJ databases">
        <title>Complete Genome of Trichothecium roseum strain YXFP-22015, a Plant Pathogen Isolated from Citrus.</title>
        <authorList>
            <person name="Wang Y."/>
            <person name="Zhu L."/>
        </authorList>
    </citation>
    <scope>NUCLEOTIDE SEQUENCE</scope>
    <source>
        <strain evidence="1">YXFP-22015</strain>
    </source>
</reference>
<dbReference type="EMBL" id="CM047944">
    <property type="protein sequence ID" value="KAI9899601.1"/>
    <property type="molecule type" value="Genomic_DNA"/>
</dbReference>
<protein>
    <submittedName>
        <fullName evidence="1">Uncharacterized protein</fullName>
    </submittedName>
</protein>
<organism evidence="1 2">
    <name type="scientific">Trichothecium roseum</name>
    <dbReference type="NCBI Taxonomy" id="47278"/>
    <lineage>
        <taxon>Eukaryota</taxon>
        <taxon>Fungi</taxon>
        <taxon>Dikarya</taxon>
        <taxon>Ascomycota</taxon>
        <taxon>Pezizomycotina</taxon>
        <taxon>Sordariomycetes</taxon>
        <taxon>Hypocreomycetidae</taxon>
        <taxon>Hypocreales</taxon>
        <taxon>Hypocreales incertae sedis</taxon>
        <taxon>Trichothecium</taxon>
    </lineage>
</organism>
<name>A0ACC0UZR5_9HYPO</name>
<evidence type="ECO:0000313" key="2">
    <source>
        <dbReference type="Proteomes" id="UP001163324"/>
    </source>
</evidence>
<comment type="caution">
    <text evidence="1">The sequence shown here is derived from an EMBL/GenBank/DDBJ whole genome shotgun (WGS) entry which is preliminary data.</text>
</comment>
<dbReference type="Proteomes" id="UP001163324">
    <property type="component" value="Chromosome 5"/>
</dbReference>
<sequence>MEPSSGPPRPALQPLADGDPVLGASHLARFEFSDAGTKILMVEWMPEAKDAGTGETAAITTATTTTTTAAADTDADAAADANEARTTEQSQAGTQPSGGLPTVVEGEGVDTATAAAATTNTATFDSTSTAGANAHDAGAAISGPESAAWQVSWPGKSTFLPARDMDVDGDEAASSSSSSSGTNNNNNNSPRRRRIYFLLPVETPVPATVTITPPGRRDDPIRVEPLPAIFPESLVSSVTAGPRGVLHTIWAKKRLSELEREMDAEMRANAESVGLEMALAEKQWIESNFFAQPPPSSSSASAAAAAAPTSPPRSPLYGRMAEKLSGLRLATSPADLVPSANTFTGAAAGGFSQTLSPSGNDDFAVPSFTSLAGGANAAAAPISLDAALHGDAAVSAVATPPPNKPSADGDDDLFALPMSPRSPEMKMSPFSFL</sequence>
<proteinExistence type="predicted"/>
<gene>
    <name evidence="1" type="ORF">N3K66_006062</name>
</gene>
<keyword evidence="2" id="KW-1185">Reference proteome</keyword>
<accession>A0ACC0UZR5</accession>